<dbReference type="Proteomes" id="UP000075903">
    <property type="component" value="Unassembled WGS sequence"/>
</dbReference>
<dbReference type="VEuPathDB" id="VectorBase:AMEM002919"/>
<dbReference type="AlphaFoldDB" id="A0A182USL4"/>
<keyword evidence="3" id="KW-1185">Reference proteome</keyword>
<accession>A0A182USL4</accession>
<protein>
    <submittedName>
        <fullName evidence="2">Uncharacterized protein</fullName>
    </submittedName>
</protein>
<sequence>MQQAISSCTSRDGCCRKKSSARWTASGMYCVYMPSSSWPIACSVWVSVFSRRISSSCPRSSLIGRHPAGLTPALMSASSRSLTSSAGMLSADGFFQTVPFDVLPGPPVPARSGGGGGGANPEAGGGGGTDATCSEEDAIANV</sequence>
<organism evidence="2 3">
    <name type="scientific">Anopheles merus</name>
    <name type="common">Mosquito</name>
    <dbReference type="NCBI Taxonomy" id="30066"/>
    <lineage>
        <taxon>Eukaryota</taxon>
        <taxon>Metazoa</taxon>
        <taxon>Ecdysozoa</taxon>
        <taxon>Arthropoda</taxon>
        <taxon>Hexapoda</taxon>
        <taxon>Insecta</taxon>
        <taxon>Pterygota</taxon>
        <taxon>Neoptera</taxon>
        <taxon>Endopterygota</taxon>
        <taxon>Diptera</taxon>
        <taxon>Nematocera</taxon>
        <taxon>Culicoidea</taxon>
        <taxon>Culicidae</taxon>
        <taxon>Anophelinae</taxon>
        <taxon>Anopheles</taxon>
    </lineage>
</organism>
<feature type="region of interest" description="Disordered" evidence="1">
    <location>
        <begin position="105"/>
        <end position="142"/>
    </location>
</feature>
<feature type="compositionally biased region" description="Acidic residues" evidence="1">
    <location>
        <begin position="133"/>
        <end position="142"/>
    </location>
</feature>
<reference evidence="2" key="1">
    <citation type="submission" date="2020-05" db="UniProtKB">
        <authorList>
            <consortium name="EnsemblMetazoa"/>
        </authorList>
    </citation>
    <scope>IDENTIFICATION</scope>
    <source>
        <strain evidence="2">MAF</strain>
    </source>
</reference>
<evidence type="ECO:0000313" key="3">
    <source>
        <dbReference type="Proteomes" id="UP000075903"/>
    </source>
</evidence>
<proteinExistence type="predicted"/>
<dbReference type="EnsemblMetazoa" id="AMEM002919-RA">
    <property type="protein sequence ID" value="AMEM002919-PA"/>
    <property type="gene ID" value="AMEM002919"/>
</dbReference>
<name>A0A182USL4_ANOME</name>
<evidence type="ECO:0000313" key="2">
    <source>
        <dbReference type="EnsemblMetazoa" id="AMEM002919-PA"/>
    </source>
</evidence>
<evidence type="ECO:0000256" key="1">
    <source>
        <dbReference type="SAM" id="MobiDB-lite"/>
    </source>
</evidence>
<feature type="compositionally biased region" description="Gly residues" evidence="1">
    <location>
        <begin position="112"/>
        <end position="129"/>
    </location>
</feature>